<sequence>EKDIDLIKDKSPEWSVYDDCYGSEGEFCKSCSCSVCKWKGDPGCILLCNGCEKGFHTRCLKPLLKRIPARKWYCNELNVSIIQLDINAQRIVEIENTLVIQSDINTQESILQHDNSRSSLFLHLENQIKDLIDHEDNMSNENDMSFEDSQSLQ</sequence>
<reference evidence="1" key="1">
    <citation type="submission" date="2021-06" db="EMBL/GenBank/DDBJ databases">
        <authorList>
            <person name="Kallberg Y."/>
            <person name="Tangrot J."/>
            <person name="Rosling A."/>
        </authorList>
    </citation>
    <scope>NUCLEOTIDE SEQUENCE</scope>
    <source>
        <strain evidence="1">MA461A</strain>
    </source>
</reference>
<proteinExistence type="predicted"/>
<dbReference type="Proteomes" id="UP000789920">
    <property type="component" value="Unassembled WGS sequence"/>
</dbReference>
<dbReference type="EMBL" id="CAJVQC010043728">
    <property type="protein sequence ID" value="CAG8778101.1"/>
    <property type="molecule type" value="Genomic_DNA"/>
</dbReference>
<keyword evidence="2" id="KW-1185">Reference proteome</keyword>
<name>A0ACA9R6G8_9GLOM</name>
<protein>
    <submittedName>
        <fullName evidence="1">24034_t:CDS:1</fullName>
    </submittedName>
</protein>
<accession>A0ACA9R6G8</accession>
<feature type="non-terminal residue" evidence="1">
    <location>
        <position position="153"/>
    </location>
</feature>
<evidence type="ECO:0000313" key="1">
    <source>
        <dbReference type="EMBL" id="CAG8778101.1"/>
    </source>
</evidence>
<organism evidence="1 2">
    <name type="scientific">Racocetra persica</name>
    <dbReference type="NCBI Taxonomy" id="160502"/>
    <lineage>
        <taxon>Eukaryota</taxon>
        <taxon>Fungi</taxon>
        <taxon>Fungi incertae sedis</taxon>
        <taxon>Mucoromycota</taxon>
        <taxon>Glomeromycotina</taxon>
        <taxon>Glomeromycetes</taxon>
        <taxon>Diversisporales</taxon>
        <taxon>Gigasporaceae</taxon>
        <taxon>Racocetra</taxon>
    </lineage>
</organism>
<gene>
    <name evidence="1" type="ORF">RPERSI_LOCUS17188</name>
</gene>
<feature type="non-terminal residue" evidence="1">
    <location>
        <position position="1"/>
    </location>
</feature>
<evidence type="ECO:0000313" key="2">
    <source>
        <dbReference type="Proteomes" id="UP000789920"/>
    </source>
</evidence>
<comment type="caution">
    <text evidence="1">The sequence shown here is derived from an EMBL/GenBank/DDBJ whole genome shotgun (WGS) entry which is preliminary data.</text>
</comment>